<feature type="region of interest" description="Disordered" evidence="1">
    <location>
        <begin position="38"/>
        <end position="62"/>
    </location>
</feature>
<reference evidence="3" key="1">
    <citation type="journal article" date="2010" name="Science">
        <title>Signatures of adaptation to obligate biotrophy in the Hyaloperonospora arabidopsidis genome.</title>
        <authorList>
            <person name="Baxter L."/>
            <person name="Tripathy S."/>
            <person name="Ishaque N."/>
            <person name="Boot N."/>
            <person name="Cabral A."/>
            <person name="Kemen E."/>
            <person name="Thines M."/>
            <person name="Ah-Fong A."/>
            <person name="Anderson R."/>
            <person name="Badejoko W."/>
            <person name="Bittner-Eddy P."/>
            <person name="Boore J.L."/>
            <person name="Chibucos M.C."/>
            <person name="Coates M."/>
            <person name="Dehal P."/>
            <person name="Delehaunty K."/>
            <person name="Dong S."/>
            <person name="Downton P."/>
            <person name="Dumas B."/>
            <person name="Fabro G."/>
            <person name="Fronick C."/>
            <person name="Fuerstenberg S.I."/>
            <person name="Fulton L."/>
            <person name="Gaulin E."/>
            <person name="Govers F."/>
            <person name="Hughes L."/>
            <person name="Humphray S."/>
            <person name="Jiang R.H."/>
            <person name="Judelson H."/>
            <person name="Kamoun S."/>
            <person name="Kyung K."/>
            <person name="Meijer H."/>
            <person name="Minx P."/>
            <person name="Morris P."/>
            <person name="Nelson J."/>
            <person name="Phuntumart V."/>
            <person name="Qutob D."/>
            <person name="Rehmany A."/>
            <person name="Rougon-Cardoso A."/>
            <person name="Ryden P."/>
            <person name="Torto-Alalibo T."/>
            <person name="Studholme D."/>
            <person name="Wang Y."/>
            <person name="Win J."/>
            <person name="Wood J."/>
            <person name="Clifton S.W."/>
            <person name="Rogers J."/>
            <person name="Van den Ackerveken G."/>
            <person name="Jones J.D."/>
            <person name="McDowell J.M."/>
            <person name="Beynon J."/>
            <person name="Tyler B.M."/>
        </authorList>
    </citation>
    <scope>NUCLEOTIDE SEQUENCE [LARGE SCALE GENOMIC DNA]</scope>
    <source>
        <strain evidence="3">Emoy2</strain>
    </source>
</reference>
<dbReference type="EMBL" id="JH597949">
    <property type="status" value="NOT_ANNOTATED_CDS"/>
    <property type="molecule type" value="Genomic_DNA"/>
</dbReference>
<accession>M4BUM9</accession>
<keyword evidence="3" id="KW-1185">Reference proteome</keyword>
<evidence type="ECO:0000256" key="1">
    <source>
        <dbReference type="SAM" id="MobiDB-lite"/>
    </source>
</evidence>
<proteinExistence type="predicted"/>
<evidence type="ECO:0000313" key="2">
    <source>
        <dbReference type="EnsemblProtists" id="HpaP810217"/>
    </source>
</evidence>
<dbReference type="Proteomes" id="UP000011713">
    <property type="component" value="Unassembled WGS sequence"/>
</dbReference>
<dbReference type="HOGENOM" id="CLU_2517370_0_0_1"/>
<dbReference type="VEuPathDB" id="FungiDB:HpaG810217"/>
<dbReference type="EnsemblProtists" id="HpaT810217">
    <property type="protein sequence ID" value="HpaP810217"/>
    <property type="gene ID" value="HpaG810217"/>
</dbReference>
<name>M4BUM9_HYAAE</name>
<dbReference type="InParanoid" id="M4BUM9"/>
<protein>
    <submittedName>
        <fullName evidence="2">Uncharacterized protein</fullName>
    </submittedName>
</protein>
<sequence>MMFEQGFPSSTTVVEQQFPHGPIVVEQGLPHEITAAEQGLPHPVSTVEHGSLPSRDSGVMDEDIQRLERGDGLSPDCGSPASSID</sequence>
<dbReference type="AlphaFoldDB" id="M4BUM9"/>
<organism evidence="2 3">
    <name type="scientific">Hyaloperonospora arabidopsidis (strain Emoy2)</name>
    <name type="common">Downy mildew agent</name>
    <name type="synonym">Peronospora arabidopsidis</name>
    <dbReference type="NCBI Taxonomy" id="559515"/>
    <lineage>
        <taxon>Eukaryota</taxon>
        <taxon>Sar</taxon>
        <taxon>Stramenopiles</taxon>
        <taxon>Oomycota</taxon>
        <taxon>Peronosporomycetes</taxon>
        <taxon>Peronosporales</taxon>
        <taxon>Peronosporaceae</taxon>
        <taxon>Hyaloperonospora</taxon>
    </lineage>
</organism>
<evidence type="ECO:0000313" key="3">
    <source>
        <dbReference type="Proteomes" id="UP000011713"/>
    </source>
</evidence>
<reference evidence="2" key="2">
    <citation type="submission" date="2015-06" db="UniProtKB">
        <authorList>
            <consortium name="EnsemblProtists"/>
        </authorList>
    </citation>
    <scope>IDENTIFICATION</scope>
    <source>
        <strain evidence="2">Emoy2</strain>
    </source>
</reference>